<reference evidence="3" key="1">
    <citation type="submission" date="2023-08" db="EMBL/GenBank/DDBJ databases">
        <title>Functional and genomic diversity of the sorghum phyllosphere microbiome.</title>
        <authorList>
            <person name="Shade A."/>
        </authorList>
    </citation>
    <scope>NUCLEOTIDE SEQUENCE</scope>
    <source>
        <strain evidence="3">SORGH_AS_0201</strain>
    </source>
</reference>
<feature type="compositionally biased region" description="Basic and acidic residues" evidence="1">
    <location>
        <begin position="54"/>
        <end position="72"/>
    </location>
</feature>
<keyword evidence="2" id="KW-0732">Signal</keyword>
<protein>
    <submittedName>
        <fullName evidence="3">Lipoprotein YajG</fullName>
    </submittedName>
</protein>
<proteinExistence type="predicted"/>
<dbReference type="RefSeq" id="WP_140221129.1">
    <property type="nucleotide sequence ID" value="NZ_CP021645.1"/>
</dbReference>
<organism evidence="3 4">
    <name type="scientific">Pseudomonas oryzihabitans</name>
    <dbReference type="NCBI Taxonomy" id="47885"/>
    <lineage>
        <taxon>Bacteria</taxon>
        <taxon>Pseudomonadati</taxon>
        <taxon>Pseudomonadota</taxon>
        <taxon>Gammaproteobacteria</taxon>
        <taxon>Pseudomonadales</taxon>
        <taxon>Pseudomonadaceae</taxon>
        <taxon>Pseudomonas</taxon>
    </lineage>
</organism>
<dbReference type="EMBL" id="JAVJAF010000001">
    <property type="protein sequence ID" value="MDR6233002.1"/>
    <property type="molecule type" value="Genomic_DNA"/>
</dbReference>
<evidence type="ECO:0000313" key="3">
    <source>
        <dbReference type="EMBL" id="MDR6233002.1"/>
    </source>
</evidence>
<dbReference type="AlphaFoldDB" id="A0AAJ2BMQ5"/>
<evidence type="ECO:0000256" key="2">
    <source>
        <dbReference type="SAM" id="SignalP"/>
    </source>
</evidence>
<feature type="region of interest" description="Disordered" evidence="1">
    <location>
        <begin position="51"/>
        <end position="81"/>
    </location>
</feature>
<comment type="caution">
    <text evidence="3">The sequence shown here is derived from an EMBL/GenBank/DDBJ whole genome shotgun (WGS) entry which is preliminary data.</text>
</comment>
<feature type="chain" id="PRO_5042569158" evidence="2">
    <location>
        <begin position="21"/>
        <end position="81"/>
    </location>
</feature>
<evidence type="ECO:0000313" key="4">
    <source>
        <dbReference type="Proteomes" id="UP001268036"/>
    </source>
</evidence>
<evidence type="ECO:0000256" key="1">
    <source>
        <dbReference type="SAM" id="MobiDB-lite"/>
    </source>
</evidence>
<feature type="signal peptide" evidence="2">
    <location>
        <begin position="1"/>
        <end position="20"/>
    </location>
</feature>
<accession>A0AAJ2BMQ5</accession>
<gene>
    <name evidence="3" type="ORF">QE440_000743</name>
</gene>
<dbReference type="Proteomes" id="UP001268036">
    <property type="component" value="Unassembled WGS sequence"/>
</dbReference>
<keyword evidence="3" id="KW-0449">Lipoprotein</keyword>
<dbReference type="PROSITE" id="PS51257">
    <property type="entry name" value="PROKAR_LIPOPROTEIN"/>
    <property type="match status" value="1"/>
</dbReference>
<sequence length="81" mass="8721">MGIRLLASALATLAACNIQAATLPQVPPLKLADLTLSVTSVTAGTLISASKTRSNGDRHATGSDYWHDEKRPLMSKQRWVF</sequence>
<name>A0AAJ2BMQ5_9PSED</name>